<dbReference type="GeneID" id="30201002"/>
<organism evidence="2 3">
    <name type="scientific">Wickerhamomyces anomalus (strain ATCC 58044 / CBS 1984 / NCYC 433 / NRRL Y-366-8)</name>
    <name type="common">Yeast</name>
    <name type="synonym">Hansenula anomala</name>
    <dbReference type="NCBI Taxonomy" id="683960"/>
    <lineage>
        <taxon>Eukaryota</taxon>
        <taxon>Fungi</taxon>
        <taxon>Dikarya</taxon>
        <taxon>Ascomycota</taxon>
        <taxon>Saccharomycotina</taxon>
        <taxon>Saccharomycetes</taxon>
        <taxon>Phaffomycetales</taxon>
        <taxon>Wickerhamomycetaceae</taxon>
        <taxon>Wickerhamomyces</taxon>
    </lineage>
</organism>
<dbReference type="Proteomes" id="UP000094112">
    <property type="component" value="Unassembled WGS sequence"/>
</dbReference>
<accession>A0A1E3NZ33</accession>
<proteinExistence type="predicted"/>
<evidence type="ECO:0000313" key="3">
    <source>
        <dbReference type="Proteomes" id="UP000094112"/>
    </source>
</evidence>
<reference evidence="2 3" key="1">
    <citation type="journal article" date="2016" name="Proc. Natl. Acad. Sci. U.S.A.">
        <title>Comparative genomics of biotechnologically important yeasts.</title>
        <authorList>
            <person name="Riley R."/>
            <person name="Haridas S."/>
            <person name="Wolfe K.H."/>
            <person name="Lopes M.R."/>
            <person name="Hittinger C.T."/>
            <person name="Goeker M."/>
            <person name="Salamov A.A."/>
            <person name="Wisecaver J.H."/>
            <person name="Long T.M."/>
            <person name="Calvey C.H."/>
            <person name="Aerts A.L."/>
            <person name="Barry K.W."/>
            <person name="Choi C."/>
            <person name="Clum A."/>
            <person name="Coughlan A.Y."/>
            <person name="Deshpande S."/>
            <person name="Douglass A.P."/>
            <person name="Hanson S.J."/>
            <person name="Klenk H.-P."/>
            <person name="LaButti K.M."/>
            <person name="Lapidus A."/>
            <person name="Lindquist E.A."/>
            <person name="Lipzen A.M."/>
            <person name="Meier-Kolthoff J.P."/>
            <person name="Ohm R.A."/>
            <person name="Otillar R.P."/>
            <person name="Pangilinan J.L."/>
            <person name="Peng Y."/>
            <person name="Rokas A."/>
            <person name="Rosa C.A."/>
            <person name="Scheuner C."/>
            <person name="Sibirny A.A."/>
            <person name="Slot J.C."/>
            <person name="Stielow J.B."/>
            <person name="Sun H."/>
            <person name="Kurtzman C.P."/>
            <person name="Blackwell M."/>
            <person name="Grigoriev I.V."/>
            <person name="Jeffries T.W."/>
        </authorList>
    </citation>
    <scope>NUCLEOTIDE SEQUENCE [LARGE SCALE GENOMIC DNA]</scope>
    <source>
        <strain evidence="3">ATCC 58044 / CBS 1984 / NCYC 433 / NRRL Y-366-8</strain>
    </source>
</reference>
<dbReference type="AlphaFoldDB" id="A0A1E3NZ33"/>
<name>A0A1E3NZ33_WICAA</name>
<sequence>MHIFKVSVLALCAVGTKGLPVKIDRPSNTSSTAPSVYTEYPNFTDTPTIKLPGINETYPDFKDTPTIVLPAPEESADVPNFVDTPTIVLPEPANTSSPNATPKPHTYSYPALNLTDIDLSDENNITFEANGLIDSNAKSFWKSVEKLTKKDEIYKSMAKDTGIIPAEAMKKFNKAVKIIERKEKTVKCKLAPNDFKGLCLNSKNQVVYRNNNRASKHLYRSVFMPIHGYMTMKVTHLVQYYVCNWSIFDPIRDYFHCNLWKYEKQLTEVIFGGLLSYGYQEFTGKPFYARAAKLINGYAKVGYTFAGYNAVSHTGEVVPLKDIPKDFDLSYVFSNYGDPDGRNASLAIFPGNKDSELGFSFISKPWDPAPKTIAESGSWFEMEKYHWHYVMKIDTEEINYQLDKISPEELFHQVKTKVIDLKDYLYYGGGLLANKHNIFLKVDDLGDDETDLSDDVFKSVFNSDSEEVFSVNFHGIIIRVSLEEDSKHTVNWDRMTI</sequence>
<gene>
    <name evidence="2" type="ORF">WICANDRAFT_64525</name>
</gene>
<keyword evidence="3" id="KW-1185">Reference proteome</keyword>
<evidence type="ECO:0000313" key="2">
    <source>
        <dbReference type="EMBL" id="ODQ58385.1"/>
    </source>
</evidence>
<feature type="chain" id="PRO_5009133567" evidence="1">
    <location>
        <begin position="19"/>
        <end position="497"/>
    </location>
</feature>
<dbReference type="OrthoDB" id="10547873at2759"/>
<protein>
    <submittedName>
        <fullName evidence="2">Uncharacterized protein</fullName>
    </submittedName>
</protein>
<evidence type="ECO:0000256" key="1">
    <source>
        <dbReference type="SAM" id="SignalP"/>
    </source>
</evidence>
<dbReference type="EMBL" id="KV454212">
    <property type="protein sequence ID" value="ODQ58385.1"/>
    <property type="molecule type" value="Genomic_DNA"/>
</dbReference>
<dbReference type="RefSeq" id="XP_019037592.1">
    <property type="nucleotide sequence ID" value="XM_019183756.1"/>
</dbReference>
<feature type="signal peptide" evidence="1">
    <location>
        <begin position="1"/>
        <end position="18"/>
    </location>
</feature>
<keyword evidence="1" id="KW-0732">Signal</keyword>